<keyword evidence="1" id="KW-1133">Transmembrane helix</keyword>
<evidence type="ECO:0000256" key="1">
    <source>
        <dbReference type="SAM" id="Phobius"/>
    </source>
</evidence>
<feature type="transmembrane region" description="Helical" evidence="1">
    <location>
        <begin position="71"/>
        <end position="89"/>
    </location>
</feature>
<dbReference type="RefSeq" id="WP_209148526.1">
    <property type="nucleotide sequence ID" value="NZ_JAGHKP010000005.1"/>
</dbReference>
<dbReference type="EMBL" id="JAGHKP010000005">
    <property type="protein sequence ID" value="MBO9155298.1"/>
    <property type="molecule type" value="Genomic_DNA"/>
</dbReference>
<evidence type="ECO:0000313" key="3">
    <source>
        <dbReference type="Proteomes" id="UP000679126"/>
    </source>
</evidence>
<feature type="transmembrane region" description="Helical" evidence="1">
    <location>
        <begin position="46"/>
        <end position="65"/>
    </location>
</feature>
<sequence length="94" mass="10869">MKENKLLQVLCFIIVLFFTLCFGCLSPYKYAWDETIKQPDDQSIEVMNFFSPLIFLFIFFGLLLAKGSKRWVFIVYGIVIASVIAKLIYINAIS</sequence>
<keyword evidence="3" id="KW-1185">Reference proteome</keyword>
<dbReference type="Proteomes" id="UP000679126">
    <property type="component" value="Unassembled WGS sequence"/>
</dbReference>
<accession>A0ABS3YKT7</accession>
<keyword evidence="1" id="KW-0472">Membrane</keyword>
<keyword evidence="1" id="KW-0812">Transmembrane</keyword>
<organism evidence="2 3">
    <name type="scientific">Chitinophaga chungangae</name>
    <dbReference type="NCBI Taxonomy" id="2821488"/>
    <lineage>
        <taxon>Bacteria</taxon>
        <taxon>Pseudomonadati</taxon>
        <taxon>Bacteroidota</taxon>
        <taxon>Chitinophagia</taxon>
        <taxon>Chitinophagales</taxon>
        <taxon>Chitinophagaceae</taxon>
        <taxon>Chitinophaga</taxon>
    </lineage>
</organism>
<reference evidence="3" key="1">
    <citation type="submission" date="2021-03" db="EMBL/GenBank/DDBJ databases">
        <title>Assistant Professor.</title>
        <authorList>
            <person name="Huq M.A."/>
        </authorList>
    </citation>
    <scope>NUCLEOTIDE SEQUENCE [LARGE SCALE GENOMIC DNA]</scope>
    <source>
        <strain evidence="3">MAH-28</strain>
    </source>
</reference>
<gene>
    <name evidence="2" type="ORF">J7I43_23930</name>
</gene>
<name>A0ABS3YKT7_9BACT</name>
<feature type="transmembrane region" description="Helical" evidence="1">
    <location>
        <begin position="6"/>
        <end position="25"/>
    </location>
</feature>
<comment type="caution">
    <text evidence="2">The sequence shown here is derived from an EMBL/GenBank/DDBJ whole genome shotgun (WGS) entry which is preliminary data.</text>
</comment>
<evidence type="ECO:0000313" key="2">
    <source>
        <dbReference type="EMBL" id="MBO9155298.1"/>
    </source>
</evidence>
<proteinExistence type="predicted"/>
<protein>
    <submittedName>
        <fullName evidence="2">Uncharacterized protein</fullName>
    </submittedName>
</protein>